<evidence type="ECO:0000313" key="1">
    <source>
        <dbReference type="EMBL" id="SVE46635.1"/>
    </source>
</evidence>
<dbReference type="EMBL" id="UINC01219250">
    <property type="protein sequence ID" value="SVE46635.1"/>
    <property type="molecule type" value="Genomic_DNA"/>
</dbReference>
<name>A0A383DQY1_9ZZZZ</name>
<reference evidence="1" key="1">
    <citation type="submission" date="2018-05" db="EMBL/GenBank/DDBJ databases">
        <authorList>
            <person name="Lanie J.A."/>
            <person name="Ng W.-L."/>
            <person name="Kazmierczak K.M."/>
            <person name="Andrzejewski T.M."/>
            <person name="Davidsen T.M."/>
            <person name="Wayne K.J."/>
            <person name="Tettelin H."/>
            <person name="Glass J.I."/>
            <person name="Rusch D."/>
            <person name="Podicherti R."/>
            <person name="Tsui H.-C.T."/>
            <person name="Winkler M.E."/>
        </authorList>
    </citation>
    <scope>NUCLEOTIDE SEQUENCE</scope>
</reference>
<proteinExistence type="predicted"/>
<dbReference type="AlphaFoldDB" id="A0A383DQY1"/>
<protein>
    <submittedName>
        <fullName evidence="1">Uncharacterized protein</fullName>
    </submittedName>
</protein>
<feature type="non-terminal residue" evidence="1">
    <location>
        <position position="123"/>
    </location>
</feature>
<accession>A0A383DQY1</accession>
<organism evidence="1">
    <name type="scientific">marine metagenome</name>
    <dbReference type="NCBI Taxonomy" id="408172"/>
    <lineage>
        <taxon>unclassified sequences</taxon>
        <taxon>metagenomes</taxon>
        <taxon>ecological metagenomes</taxon>
    </lineage>
</organism>
<gene>
    <name evidence="1" type="ORF">METZ01_LOCUS499489</name>
</gene>
<sequence length="123" mass="13885">MDTVLRDPKKQLDAFFKAYLIFINGSLELFDVDLDDSKTRRLSSLYYNGAWDYLSECFYLPNDMKYSTDKIKSFTDDGLDFEVIGEIFANGTTGLNPEEKEYLEAGADDAEAFLFGGEPAANT</sequence>